<protein>
    <submittedName>
        <fullName evidence="1">(rape) hypothetical protein</fullName>
    </submittedName>
</protein>
<feature type="non-terminal residue" evidence="1">
    <location>
        <position position="1"/>
    </location>
</feature>
<organism evidence="1">
    <name type="scientific">Brassica napus</name>
    <name type="common">Rape</name>
    <dbReference type="NCBI Taxonomy" id="3708"/>
    <lineage>
        <taxon>Eukaryota</taxon>
        <taxon>Viridiplantae</taxon>
        <taxon>Streptophyta</taxon>
        <taxon>Embryophyta</taxon>
        <taxon>Tracheophyta</taxon>
        <taxon>Spermatophyta</taxon>
        <taxon>Magnoliopsida</taxon>
        <taxon>eudicotyledons</taxon>
        <taxon>Gunneridae</taxon>
        <taxon>Pentapetalae</taxon>
        <taxon>rosids</taxon>
        <taxon>malvids</taxon>
        <taxon>Brassicales</taxon>
        <taxon>Brassicaceae</taxon>
        <taxon>Brassiceae</taxon>
        <taxon>Brassica</taxon>
    </lineage>
</organism>
<dbReference type="EMBL" id="HG994367">
    <property type="protein sequence ID" value="CAF1698984.1"/>
    <property type="molecule type" value="Genomic_DNA"/>
</dbReference>
<gene>
    <name evidence="1" type="ORF">DARMORV10_C03P16680.1</name>
</gene>
<reference evidence="1" key="1">
    <citation type="submission" date="2021-01" db="EMBL/GenBank/DDBJ databases">
        <authorList>
            <consortium name="Genoscope - CEA"/>
            <person name="William W."/>
        </authorList>
    </citation>
    <scope>NUCLEOTIDE SEQUENCE</scope>
</reference>
<dbReference type="AlphaFoldDB" id="A0A816I3U4"/>
<sequence>LRNLDSHRNEYHCAFWSQTNHHIRHQTVRKSTMIIDYIAKERVLLKKGINL</sequence>
<evidence type="ECO:0000313" key="1">
    <source>
        <dbReference type="EMBL" id="CAF1698984.1"/>
    </source>
</evidence>
<name>A0A816I3U4_BRANA</name>
<dbReference type="Proteomes" id="UP001295469">
    <property type="component" value="Chromosome C03"/>
</dbReference>
<accession>A0A816I3U4</accession>
<proteinExistence type="predicted"/>